<dbReference type="Pfam" id="PF04333">
    <property type="entry name" value="MlaA"/>
    <property type="match status" value="1"/>
</dbReference>
<dbReference type="PANTHER" id="PTHR30035">
    <property type="entry name" value="LIPOPROTEIN VACJ-RELATED"/>
    <property type="match status" value="1"/>
</dbReference>
<proteinExistence type="inferred from homology"/>
<keyword evidence="4" id="KW-1185">Reference proteome</keyword>
<gene>
    <name evidence="3" type="ORF">R9Z33_02545</name>
</gene>
<keyword evidence="2" id="KW-0732">Signal</keyword>
<evidence type="ECO:0000313" key="3">
    <source>
        <dbReference type="EMBL" id="WPB85760.1"/>
    </source>
</evidence>
<evidence type="ECO:0000256" key="1">
    <source>
        <dbReference type="ARBA" id="ARBA00010634"/>
    </source>
</evidence>
<name>A0ABZ0PJM2_9PROT</name>
<comment type="similarity">
    <text evidence="1">Belongs to the MlaA family.</text>
</comment>
<evidence type="ECO:0000313" key="4">
    <source>
        <dbReference type="Proteomes" id="UP001305521"/>
    </source>
</evidence>
<dbReference type="PRINTS" id="PR01805">
    <property type="entry name" value="VACJLIPOPROT"/>
</dbReference>
<sequence length="271" mass="28696">MRFGPLLATALIVIGLAGCATRPDASDPEALAEYEANNDPLEPLNRGLYDVNNVIDAVVLRPAAVVYRAAVPPPVREGVRNALGNLRAPTILMNDILQGEMDRAGRTAARFLINSTLGIGGLVDVAAWQFGIPGHGEDFGQTLATWGVGEGPYLFIPVLGPSNFRDLTGAGVDAVASPWFWFGQGEVVEALRWVRAGMTVLDAREGVLDTLDTLYATSLDPYSTLRSAYRQRRQNEISNTGPVAPDAAGSTGFGVGLGVTLPPATTPQPSR</sequence>
<dbReference type="Proteomes" id="UP001305521">
    <property type="component" value="Chromosome"/>
</dbReference>
<protein>
    <submittedName>
        <fullName evidence="3">VacJ family lipoprotein</fullName>
    </submittedName>
</protein>
<dbReference type="InterPro" id="IPR007428">
    <property type="entry name" value="MlaA"/>
</dbReference>
<reference evidence="3 4" key="1">
    <citation type="submission" date="2023-11" db="EMBL/GenBank/DDBJ databases">
        <title>Arctic aerobic anoxygenic photoheterotroph Sediminicoccus rosea KRV36 adapts its photosynthesis to long days of polar summer.</title>
        <authorList>
            <person name="Tomasch J."/>
            <person name="Kopejtka K."/>
            <person name="Bily T."/>
            <person name="Gardiner A.T."/>
            <person name="Gardian Z."/>
            <person name="Shivaramu S."/>
            <person name="Koblizek M."/>
            <person name="Engelhardt F."/>
            <person name="Kaftan D."/>
        </authorList>
    </citation>
    <scope>NUCLEOTIDE SEQUENCE [LARGE SCALE GENOMIC DNA]</scope>
    <source>
        <strain evidence="3 4">R-30</strain>
    </source>
</reference>
<dbReference type="PROSITE" id="PS51257">
    <property type="entry name" value="PROKAR_LIPOPROTEIN"/>
    <property type="match status" value="1"/>
</dbReference>
<organism evidence="3 4">
    <name type="scientific">Sediminicoccus rosea</name>
    <dbReference type="NCBI Taxonomy" id="1225128"/>
    <lineage>
        <taxon>Bacteria</taxon>
        <taxon>Pseudomonadati</taxon>
        <taxon>Pseudomonadota</taxon>
        <taxon>Alphaproteobacteria</taxon>
        <taxon>Acetobacterales</taxon>
        <taxon>Roseomonadaceae</taxon>
        <taxon>Sediminicoccus</taxon>
    </lineage>
</organism>
<dbReference type="PANTHER" id="PTHR30035:SF3">
    <property type="entry name" value="INTERMEMBRANE PHOSPHOLIPID TRANSPORT SYSTEM LIPOPROTEIN MLAA"/>
    <property type="match status" value="1"/>
</dbReference>
<dbReference type="RefSeq" id="WP_318649739.1">
    <property type="nucleotide sequence ID" value="NZ_CP137852.1"/>
</dbReference>
<dbReference type="EMBL" id="CP137852">
    <property type="protein sequence ID" value="WPB85760.1"/>
    <property type="molecule type" value="Genomic_DNA"/>
</dbReference>
<keyword evidence="3" id="KW-0449">Lipoprotein</keyword>
<evidence type="ECO:0000256" key="2">
    <source>
        <dbReference type="ARBA" id="ARBA00022729"/>
    </source>
</evidence>
<accession>A0ABZ0PJM2</accession>